<comment type="caution">
    <text evidence="1">The sequence shown here is derived from an EMBL/GenBank/DDBJ whole genome shotgun (WGS) entry which is preliminary data.</text>
</comment>
<gene>
    <name evidence="1" type="ORF">EVA_02373</name>
</gene>
<organism evidence="1">
    <name type="scientific">gut metagenome</name>
    <dbReference type="NCBI Taxonomy" id="749906"/>
    <lineage>
        <taxon>unclassified sequences</taxon>
        <taxon>metagenomes</taxon>
        <taxon>organismal metagenomes</taxon>
    </lineage>
</organism>
<reference evidence="1" key="1">
    <citation type="journal article" date="2012" name="PLoS ONE">
        <title>Gene sets for utilization of primary and secondary nutrition supplies in the distal gut of endangered iberian lynx.</title>
        <authorList>
            <person name="Alcaide M."/>
            <person name="Messina E."/>
            <person name="Richter M."/>
            <person name="Bargiela R."/>
            <person name="Peplies J."/>
            <person name="Huws S.A."/>
            <person name="Newbold C.J."/>
            <person name="Golyshin P.N."/>
            <person name="Simon M.A."/>
            <person name="Lopez G."/>
            <person name="Yakimov M.M."/>
            <person name="Ferrer M."/>
        </authorList>
    </citation>
    <scope>NUCLEOTIDE SEQUENCE</scope>
</reference>
<proteinExistence type="predicted"/>
<sequence>MVVLASCKKDGKGLFTPNSSGRPYEVLAVIDKDMWERPAGRALFDVLDTDVPGLPQAERSFRISNTDPQHFDRILKIFRNIIVADVQDIYTQPKIKFTRDLFASPQMIMTIQAPDEKSFEEFVTRNKQVIIDFFVKAEMNRQIAALKKKHSDLVSTKVGSMFDCDIWVPTELDSYKQGKDFLWASTNRATADMNFVMYSYPYTDKDTFTKDYFIHKRDSVMKINIPGQLEGMYMATDTMFVDVKDIAVKGEYAQEARGLWQMEGDMMGGPFVSHARVDRANGRVVVVEAFIYSPEKMKRNLMRQMEASLYTLRLPNESLMDEIVISPSSSITEEKPDTAALAATAN</sequence>
<dbReference type="AlphaFoldDB" id="J9H1B3"/>
<protein>
    <submittedName>
        <fullName evidence="1">Uncharacterized protein</fullName>
    </submittedName>
</protein>
<name>J9H1B3_9ZZZZ</name>
<dbReference type="Pfam" id="PF16125">
    <property type="entry name" value="DUF4837"/>
    <property type="match status" value="1"/>
</dbReference>
<dbReference type="InterPro" id="IPR032286">
    <property type="entry name" value="DUF4837"/>
</dbReference>
<accession>J9H1B3</accession>
<dbReference type="EMBL" id="AMCI01000374">
    <property type="protein sequence ID" value="EJX09518.1"/>
    <property type="molecule type" value="Genomic_DNA"/>
</dbReference>
<evidence type="ECO:0000313" key="1">
    <source>
        <dbReference type="EMBL" id="EJX09518.1"/>
    </source>
</evidence>